<evidence type="ECO:0000313" key="2">
    <source>
        <dbReference type="EMBL" id="ORZ32795.1"/>
    </source>
</evidence>
<evidence type="ECO:0000256" key="1">
    <source>
        <dbReference type="SAM" id="MobiDB-lite"/>
    </source>
</evidence>
<name>A0A1Y2HE20_9FUNG</name>
<evidence type="ECO:0000313" key="3">
    <source>
        <dbReference type="Proteomes" id="UP000193411"/>
    </source>
</evidence>
<dbReference type="AlphaFoldDB" id="A0A1Y2HE20"/>
<dbReference type="Proteomes" id="UP000193411">
    <property type="component" value="Unassembled WGS sequence"/>
</dbReference>
<keyword evidence="3" id="KW-1185">Reference proteome</keyword>
<reference evidence="2 3" key="1">
    <citation type="submission" date="2016-07" db="EMBL/GenBank/DDBJ databases">
        <title>Pervasive Adenine N6-methylation of Active Genes in Fungi.</title>
        <authorList>
            <consortium name="DOE Joint Genome Institute"/>
            <person name="Mondo S.J."/>
            <person name="Dannebaum R.O."/>
            <person name="Kuo R.C."/>
            <person name="Labutti K."/>
            <person name="Haridas S."/>
            <person name="Kuo A."/>
            <person name="Salamov A."/>
            <person name="Ahrendt S.R."/>
            <person name="Lipzen A."/>
            <person name="Sullivan W."/>
            <person name="Andreopoulos W.B."/>
            <person name="Clum A."/>
            <person name="Lindquist E."/>
            <person name="Daum C."/>
            <person name="Ramamoorthy G.K."/>
            <person name="Gryganskyi A."/>
            <person name="Culley D."/>
            <person name="Magnuson J.K."/>
            <person name="James T.Y."/>
            <person name="O'Malley M.A."/>
            <person name="Stajich J.E."/>
            <person name="Spatafora J.W."/>
            <person name="Visel A."/>
            <person name="Grigoriev I.V."/>
        </authorList>
    </citation>
    <scope>NUCLEOTIDE SEQUENCE [LARGE SCALE GENOMIC DNA]</scope>
    <source>
        <strain evidence="2 3">PL171</strain>
    </source>
</reference>
<accession>A0A1Y2HE20</accession>
<gene>
    <name evidence="2" type="ORF">BCR44DRAFT_1462953</name>
</gene>
<comment type="caution">
    <text evidence="2">The sequence shown here is derived from an EMBL/GenBank/DDBJ whole genome shotgun (WGS) entry which is preliminary data.</text>
</comment>
<sequence length="420" mass="45885">MEDALASKPVFVGRNYLSAYRAIADWKSQFEDAARTLTIIVPKDALAVIDRQKFAGKVIRTDNNRGRHFSIVHWLLDNPEDKAQRLEFNGHHSLIGLCLRYFGRETKLCGACYSPDHLSTNCGERQRIQRERARDIFPARQQQRQHGQGAANPRVQPGVPFAQAAAAGVMPQKNRPGAAGAGQGAVVAGQRGNGGGQQQQQREGLAANRGADLTMAGFVEIMRADSKAQERRFMQLFKEQQDKHEEEKRVWREQIEQVSLLREAVLNLTKLVGQSGIRNNMDVDGEDNVRLEQSSQRATTAVAQEVAGILSDKMAAEVSTVGQTLIASLEALINSKLRAKSYPTLTEDSFRGPAPYRATNRPKLHDRAASMSAIFLPSGTESGTASSSLVATLDLSLPRTLSAPLGFSPNTGTQSSASPQ</sequence>
<feature type="region of interest" description="Disordered" evidence="1">
    <location>
        <begin position="174"/>
        <end position="205"/>
    </location>
</feature>
<dbReference type="EMBL" id="MCFL01000042">
    <property type="protein sequence ID" value="ORZ32795.1"/>
    <property type="molecule type" value="Genomic_DNA"/>
</dbReference>
<proteinExistence type="predicted"/>
<organism evidence="2 3">
    <name type="scientific">Catenaria anguillulae PL171</name>
    <dbReference type="NCBI Taxonomy" id="765915"/>
    <lineage>
        <taxon>Eukaryota</taxon>
        <taxon>Fungi</taxon>
        <taxon>Fungi incertae sedis</taxon>
        <taxon>Blastocladiomycota</taxon>
        <taxon>Blastocladiomycetes</taxon>
        <taxon>Blastocladiales</taxon>
        <taxon>Catenariaceae</taxon>
        <taxon>Catenaria</taxon>
    </lineage>
</organism>
<protein>
    <submittedName>
        <fullName evidence="2">Uncharacterized protein</fullName>
    </submittedName>
</protein>